<name>A0ABX7T8C9_9SPHN</name>
<reference evidence="3 4" key="1">
    <citation type="submission" date="2021-03" db="EMBL/GenBank/DDBJ databases">
        <title>Complete genome of Parasphingorhabdus_sp.JHSY0214.</title>
        <authorList>
            <person name="Yoo J.H."/>
            <person name="Bae J.W."/>
        </authorList>
    </citation>
    <scope>NUCLEOTIDE SEQUENCE [LARGE SCALE GENOMIC DNA]</scope>
    <source>
        <strain evidence="3 4">JHSY0214</strain>
    </source>
</reference>
<dbReference type="Pfam" id="PF07589">
    <property type="entry name" value="PEP-CTERM"/>
    <property type="match status" value="1"/>
</dbReference>
<dbReference type="NCBIfam" id="TIGR02595">
    <property type="entry name" value="PEP_CTERM"/>
    <property type="match status" value="1"/>
</dbReference>
<dbReference type="RefSeq" id="WP_207989190.1">
    <property type="nucleotide sequence ID" value="NZ_CP071794.1"/>
</dbReference>
<feature type="domain" description="Ice-binding protein C-terminal" evidence="2">
    <location>
        <begin position="177"/>
        <end position="202"/>
    </location>
</feature>
<keyword evidence="1" id="KW-0732">Signal</keyword>
<evidence type="ECO:0000313" key="3">
    <source>
        <dbReference type="EMBL" id="QTD57022.1"/>
    </source>
</evidence>
<proteinExistence type="predicted"/>
<dbReference type="InterPro" id="IPR013424">
    <property type="entry name" value="Ice-binding_C"/>
</dbReference>
<dbReference type="EMBL" id="CP071794">
    <property type="protein sequence ID" value="QTD57022.1"/>
    <property type="molecule type" value="Genomic_DNA"/>
</dbReference>
<dbReference type="NCBIfam" id="NF035944">
    <property type="entry name" value="PEPxxWA-CTERM"/>
    <property type="match status" value="1"/>
</dbReference>
<accession>A0ABX7T8C9</accession>
<evidence type="ECO:0000259" key="2">
    <source>
        <dbReference type="Pfam" id="PF07589"/>
    </source>
</evidence>
<evidence type="ECO:0000313" key="4">
    <source>
        <dbReference type="Proteomes" id="UP000663923"/>
    </source>
</evidence>
<gene>
    <name evidence="3" type="ORF">J4G78_05510</name>
</gene>
<feature type="chain" id="PRO_5045108582" evidence="1">
    <location>
        <begin position="23"/>
        <end position="211"/>
    </location>
</feature>
<feature type="signal peptide" evidence="1">
    <location>
        <begin position="1"/>
        <end position="22"/>
    </location>
</feature>
<sequence>MRKYLMAAVAAGSFAIAGSANAAVVFGELTGGNALSNGGVFEQLNPAPGFSVGNNNQQSNNLFAFDEVQSVTLTAAVGGLTAGTVVNSHYVFFDPRRTRRAIGYVDFDSEVLAVLTTQADLTDTDMLLGNANVNYLSPNLRGLESSDIATFAGNRLDLNFRASSPGDFVRVLTVATAVPEPASWAMMIGGFGLVGGAMRRRRKATTKVSYA</sequence>
<organism evidence="3 4">
    <name type="scientific">Parasphingorhabdus cellanae</name>
    <dbReference type="NCBI Taxonomy" id="2806553"/>
    <lineage>
        <taxon>Bacteria</taxon>
        <taxon>Pseudomonadati</taxon>
        <taxon>Pseudomonadota</taxon>
        <taxon>Alphaproteobacteria</taxon>
        <taxon>Sphingomonadales</taxon>
        <taxon>Sphingomonadaceae</taxon>
        <taxon>Parasphingorhabdus</taxon>
    </lineage>
</organism>
<protein>
    <submittedName>
        <fullName evidence="3">PEP-CTERM sorting domain-containing protein</fullName>
    </submittedName>
</protein>
<evidence type="ECO:0000256" key="1">
    <source>
        <dbReference type="SAM" id="SignalP"/>
    </source>
</evidence>
<dbReference type="Proteomes" id="UP000663923">
    <property type="component" value="Chromosome"/>
</dbReference>
<keyword evidence="4" id="KW-1185">Reference proteome</keyword>